<dbReference type="AlphaFoldDB" id="A0A3N0GL34"/>
<dbReference type="RefSeq" id="WP_123224083.1">
    <property type="nucleotide sequence ID" value="NZ_RJSF01000043.1"/>
</dbReference>
<feature type="transmembrane region" description="Helical" evidence="1">
    <location>
        <begin position="37"/>
        <end position="57"/>
    </location>
</feature>
<dbReference type="Proteomes" id="UP000279994">
    <property type="component" value="Unassembled WGS sequence"/>
</dbReference>
<dbReference type="EMBL" id="RJSF01000043">
    <property type="protein sequence ID" value="RNM13109.1"/>
    <property type="molecule type" value="Genomic_DNA"/>
</dbReference>
<proteinExistence type="predicted"/>
<gene>
    <name evidence="2" type="ORF">EFL26_16940</name>
</gene>
<keyword evidence="1" id="KW-0472">Membrane</keyword>
<evidence type="ECO:0000313" key="2">
    <source>
        <dbReference type="EMBL" id="RNM13109.1"/>
    </source>
</evidence>
<feature type="transmembrane region" description="Helical" evidence="1">
    <location>
        <begin position="6"/>
        <end position="25"/>
    </location>
</feature>
<sequence>MSPLSGGVIGGATIVSSPALWLALVDRTLPLDVALTRYLVALVLCWAALSVVATWALPDPAAVKREPAQEATGEVPEVGDLEDV</sequence>
<dbReference type="OrthoDB" id="3830972at2"/>
<evidence type="ECO:0000313" key="3">
    <source>
        <dbReference type="Proteomes" id="UP000279994"/>
    </source>
</evidence>
<name>A0A3N0GL34_9ACTN</name>
<reference evidence="2 3" key="1">
    <citation type="submission" date="2018-11" db="EMBL/GenBank/DDBJ databases">
        <authorList>
            <person name="Li F."/>
        </authorList>
    </citation>
    <scope>NUCLEOTIDE SEQUENCE [LARGE SCALE GENOMIC DNA]</scope>
    <source>
        <strain evidence="2 3">Gsoil 818</strain>
    </source>
</reference>
<evidence type="ECO:0000256" key="1">
    <source>
        <dbReference type="SAM" id="Phobius"/>
    </source>
</evidence>
<keyword evidence="3" id="KW-1185">Reference proteome</keyword>
<keyword evidence="1" id="KW-1133">Transmembrane helix</keyword>
<organism evidence="2 3">
    <name type="scientific">Nocardioides pocheonensis</name>
    <dbReference type="NCBI Taxonomy" id="661485"/>
    <lineage>
        <taxon>Bacteria</taxon>
        <taxon>Bacillati</taxon>
        <taxon>Actinomycetota</taxon>
        <taxon>Actinomycetes</taxon>
        <taxon>Propionibacteriales</taxon>
        <taxon>Nocardioidaceae</taxon>
        <taxon>Nocardioides</taxon>
    </lineage>
</organism>
<protein>
    <submittedName>
        <fullName evidence="2">Uncharacterized protein</fullName>
    </submittedName>
</protein>
<accession>A0A3N0GL34</accession>
<comment type="caution">
    <text evidence="2">The sequence shown here is derived from an EMBL/GenBank/DDBJ whole genome shotgun (WGS) entry which is preliminary data.</text>
</comment>
<keyword evidence="1" id="KW-0812">Transmembrane</keyword>